<reference evidence="2 3" key="1">
    <citation type="submission" date="2020-04" db="EMBL/GenBank/DDBJ databases">
        <title>MicrobeNet Type strains.</title>
        <authorList>
            <person name="Nicholson A.C."/>
        </authorList>
    </citation>
    <scope>NUCLEOTIDE SEQUENCE [LARGE SCALE GENOMIC DNA]</scope>
    <source>
        <strain evidence="2 3">DSM 44956</strain>
    </source>
</reference>
<dbReference type="RefSeq" id="WP_062972250.1">
    <property type="nucleotide sequence ID" value="NZ_JAAXOS010000013.1"/>
</dbReference>
<proteinExistence type="predicted"/>
<organism evidence="2 3">
    <name type="scientific">Nocardia gamkensis</name>
    <dbReference type="NCBI Taxonomy" id="352869"/>
    <lineage>
        <taxon>Bacteria</taxon>
        <taxon>Bacillati</taxon>
        <taxon>Actinomycetota</taxon>
        <taxon>Actinomycetes</taxon>
        <taxon>Mycobacteriales</taxon>
        <taxon>Nocardiaceae</taxon>
        <taxon>Nocardia</taxon>
    </lineage>
</organism>
<comment type="caution">
    <text evidence="2">The sequence shown here is derived from an EMBL/GenBank/DDBJ whole genome shotgun (WGS) entry which is preliminary data.</text>
</comment>
<sequence>MKRSTKFAGALAAVAAAPILAAGNAQADAGTVYFSVGSTNCAIFANGSLGCDLASPMYMSYYIGDTYVPVPVPVNEIAIDQPWLPAHPTFDPGTPYTLPGGNPRIDDVKTGSGPWGPIIEHAGASCQVGFHGSFTCQALGRGFSTYGSTIVA</sequence>
<protein>
    <recommendedName>
        <fullName evidence="4">Secreted protein</fullName>
    </recommendedName>
</protein>
<evidence type="ECO:0008006" key="4">
    <source>
        <dbReference type="Google" id="ProtNLM"/>
    </source>
</evidence>
<keyword evidence="1" id="KW-0732">Signal</keyword>
<keyword evidence="3" id="KW-1185">Reference proteome</keyword>
<feature type="chain" id="PRO_5030888720" description="Secreted protein" evidence="1">
    <location>
        <begin position="28"/>
        <end position="152"/>
    </location>
</feature>
<gene>
    <name evidence="2" type="ORF">HGB38_26135</name>
</gene>
<dbReference type="EMBL" id="JAAXOS010000013">
    <property type="protein sequence ID" value="NKY29663.1"/>
    <property type="molecule type" value="Genomic_DNA"/>
</dbReference>
<evidence type="ECO:0000313" key="3">
    <source>
        <dbReference type="Proteomes" id="UP000540698"/>
    </source>
</evidence>
<accession>A0A7X6R5M9</accession>
<feature type="signal peptide" evidence="1">
    <location>
        <begin position="1"/>
        <end position="27"/>
    </location>
</feature>
<dbReference type="AlphaFoldDB" id="A0A7X6R5M9"/>
<evidence type="ECO:0000256" key="1">
    <source>
        <dbReference type="SAM" id="SignalP"/>
    </source>
</evidence>
<name>A0A7X6R5M9_9NOCA</name>
<dbReference type="Proteomes" id="UP000540698">
    <property type="component" value="Unassembled WGS sequence"/>
</dbReference>
<evidence type="ECO:0000313" key="2">
    <source>
        <dbReference type="EMBL" id="NKY29663.1"/>
    </source>
</evidence>